<dbReference type="AlphaFoldDB" id="A1R9H5"/>
<evidence type="ECO:0000313" key="3">
    <source>
        <dbReference type="Proteomes" id="UP000000637"/>
    </source>
</evidence>
<accession>A1R9H5</accession>
<reference evidence="2 3" key="1">
    <citation type="journal article" date="2006" name="PLoS Genet.">
        <title>Secrets of soil survival revealed by the genome sequence of Arthrobacter aurescens TC1.</title>
        <authorList>
            <person name="Mongodin E.F."/>
            <person name="Shapir N."/>
            <person name="Daugherty S.C."/>
            <person name="DeBoy R.T."/>
            <person name="Emerson J.B."/>
            <person name="Shvartzbeyn A."/>
            <person name="Radune D."/>
            <person name="Vamathevan J."/>
            <person name="Riggs F."/>
            <person name="Grinberg V."/>
            <person name="Khouri H."/>
            <person name="Wackett L.P."/>
            <person name="Nelson K.E."/>
            <person name="Sadowsky M.J."/>
        </authorList>
    </citation>
    <scope>NUCLEOTIDE SEQUENCE [LARGE SCALE GENOMIC DNA]</scope>
    <source>
        <strain evidence="2 3">TC1</strain>
    </source>
</reference>
<dbReference type="EMBL" id="CP000474">
    <property type="protein sequence ID" value="ABM09646.1"/>
    <property type="molecule type" value="Genomic_DNA"/>
</dbReference>
<keyword evidence="1" id="KW-1133">Transmembrane helix</keyword>
<evidence type="ECO:0000256" key="1">
    <source>
        <dbReference type="SAM" id="Phobius"/>
    </source>
</evidence>
<protein>
    <submittedName>
        <fullName evidence="2">Uncharacterized protein</fullName>
    </submittedName>
</protein>
<keyword evidence="1" id="KW-0472">Membrane</keyword>
<sequence>MLMVGIRFFQQNAARAAEEANEASPDKTPALKLPWGSRPITAMVGWVKRPSSAARKAERERVKAENDKTAAIRKAVEAFEDLGFGLLGLGGLIVAAAALQGCIQAIFGTV</sequence>
<proteinExistence type="predicted"/>
<dbReference type="HOGENOM" id="CLU_2165734_0_0_11"/>
<dbReference type="Proteomes" id="UP000000637">
    <property type="component" value="Chromosome"/>
</dbReference>
<keyword evidence="1" id="KW-0812">Transmembrane</keyword>
<organism evidence="2 3">
    <name type="scientific">Paenarthrobacter aurescens (strain TC1)</name>
    <dbReference type="NCBI Taxonomy" id="290340"/>
    <lineage>
        <taxon>Bacteria</taxon>
        <taxon>Bacillati</taxon>
        <taxon>Actinomycetota</taxon>
        <taxon>Actinomycetes</taxon>
        <taxon>Micrococcales</taxon>
        <taxon>Micrococcaceae</taxon>
        <taxon>Paenarthrobacter</taxon>
    </lineage>
</organism>
<evidence type="ECO:0000313" key="2">
    <source>
        <dbReference type="EMBL" id="ABM09646.1"/>
    </source>
</evidence>
<keyword evidence="3" id="KW-1185">Reference proteome</keyword>
<feature type="transmembrane region" description="Helical" evidence="1">
    <location>
        <begin position="82"/>
        <end position="107"/>
    </location>
</feature>
<dbReference type="KEGG" id="aau:AAur_3190"/>
<name>A1R9H5_PAEAT</name>
<gene>
    <name evidence="2" type="ordered locus">AAur_3190</name>
</gene>